<name>A0A426YJC3_ENSVE</name>
<evidence type="ECO:0000256" key="1">
    <source>
        <dbReference type="SAM" id="MobiDB-lite"/>
    </source>
</evidence>
<feature type="compositionally biased region" description="Gly residues" evidence="1">
    <location>
        <begin position="32"/>
        <end position="41"/>
    </location>
</feature>
<feature type="region of interest" description="Disordered" evidence="1">
    <location>
        <begin position="175"/>
        <end position="194"/>
    </location>
</feature>
<dbReference type="Proteomes" id="UP000287651">
    <property type="component" value="Unassembled WGS sequence"/>
</dbReference>
<gene>
    <name evidence="2" type="ORF">B296_00048501</name>
</gene>
<feature type="region of interest" description="Disordered" evidence="1">
    <location>
        <begin position="1"/>
        <end position="88"/>
    </location>
</feature>
<evidence type="ECO:0000313" key="3">
    <source>
        <dbReference type="Proteomes" id="UP000287651"/>
    </source>
</evidence>
<organism evidence="2 3">
    <name type="scientific">Ensete ventricosum</name>
    <name type="common">Abyssinian banana</name>
    <name type="synonym">Musa ensete</name>
    <dbReference type="NCBI Taxonomy" id="4639"/>
    <lineage>
        <taxon>Eukaryota</taxon>
        <taxon>Viridiplantae</taxon>
        <taxon>Streptophyta</taxon>
        <taxon>Embryophyta</taxon>
        <taxon>Tracheophyta</taxon>
        <taxon>Spermatophyta</taxon>
        <taxon>Magnoliopsida</taxon>
        <taxon>Liliopsida</taxon>
        <taxon>Zingiberales</taxon>
        <taxon>Musaceae</taxon>
        <taxon>Ensete</taxon>
    </lineage>
</organism>
<accession>A0A426YJC3</accession>
<proteinExistence type="predicted"/>
<protein>
    <submittedName>
        <fullName evidence="2">Uncharacterized protein</fullName>
    </submittedName>
</protein>
<dbReference type="EMBL" id="AMZH03012006">
    <property type="protein sequence ID" value="RRT51834.1"/>
    <property type="molecule type" value="Genomic_DNA"/>
</dbReference>
<evidence type="ECO:0000313" key="2">
    <source>
        <dbReference type="EMBL" id="RRT51834.1"/>
    </source>
</evidence>
<comment type="caution">
    <text evidence="2">The sequence shown here is derived from an EMBL/GenBank/DDBJ whole genome shotgun (WGS) entry which is preliminary data.</text>
</comment>
<dbReference type="AlphaFoldDB" id="A0A426YJC3"/>
<sequence length="194" mass="21287">MERRREPGGLVAKEAMVEETDRENPRLAKSGSGEGVGGEESGGQSHLPGGKKRSVGRGLESSREMGRKRPHQSTHSFPQQVGPGLVGSLHSFGRSLHDKEPLHLCRRSMWLASSENAVGWEILIREYKGDADLAAKSSRPRTPGLLTWPTRRNWSTGCTKDARCRTADLAQVRSAPPLLQAHASPPVRQAWREA</sequence>
<reference evidence="2 3" key="1">
    <citation type="journal article" date="2014" name="Agronomy (Basel)">
        <title>A Draft Genome Sequence for Ensete ventricosum, the Drought-Tolerant Tree Against Hunger.</title>
        <authorList>
            <person name="Harrison J."/>
            <person name="Moore K.A."/>
            <person name="Paszkiewicz K."/>
            <person name="Jones T."/>
            <person name="Grant M."/>
            <person name="Ambacheew D."/>
            <person name="Muzemil S."/>
            <person name="Studholme D.J."/>
        </authorList>
    </citation>
    <scope>NUCLEOTIDE SEQUENCE [LARGE SCALE GENOMIC DNA]</scope>
</reference>